<protein>
    <submittedName>
        <fullName evidence="3">ABC-2 type transport system ATP-binding protein</fullName>
    </submittedName>
</protein>
<dbReference type="Proteomes" id="UP001549097">
    <property type="component" value="Unassembled WGS sequence"/>
</dbReference>
<keyword evidence="4" id="KW-1185">Reference proteome</keyword>
<dbReference type="InterPro" id="IPR012046">
    <property type="entry name" value="LytTR_ABC"/>
</dbReference>
<keyword evidence="3" id="KW-0067">ATP-binding</keyword>
<accession>A0ABV2LI69</accession>
<dbReference type="RefSeq" id="WP_198767392.1">
    <property type="nucleotide sequence ID" value="NZ_JAEACF010000001.1"/>
</dbReference>
<evidence type="ECO:0000313" key="4">
    <source>
        <dbReference type="Proteomes" id="UP001549097"/>
    </source>
</evidence>
<evidence type="ECO:0000313" key="3">
    <source>
        <dbReference type="EMBL" id="MET3728295.1"/>
    </source>
</evidence>
<dbReference type="InterPro" id="IPR003439">
    <property type="entry name" value="ABC_transporter-like_ATP-bd"/>
</dbReference>
<sequence>MSLLQITQLEKNIGNKILFPKIDLTLQQGEAVAVQCNHEVGKELIQLIIHEKSPTNGKIFLNHVQLGSSKKIFHSFGLYLMSDQAYDRLTAQEYLRFYERLYDVSIDIDLLLQKVSLIEKKNVKIRMLSFSEKKRLHLARVILHEPDVLLMEEPDQNLDIESRMILKRIVKDYINLGKTILITTNHFESAIFLTDTVYRLNEAGLKKIDVVDDDINEKNSEELDMEFVMHSTSEREEKNIDDEGEIRKPVKFEKIPAKINEKMILFDPTEILFVESHEGVSQLHVNGEIFPCLISLNDLEKRLQPFGFFRCHRSYIVNLQRVREVITWTRNSYSLVLEDAKKSSVPLSKGKMNELKEIIGI</sequence>
<reference evidence="3 4" key="1">
    <citation type="submission" date="2024-06" db="EMBL/GenBank/DDBJ databases">
        <title>Genomic Encyclopedia of Type Strains, Phase IV (KMG-IV): sequencing the most valuable type-strain genomes for metagenomic binning, comparative biology and taxonomic classification.</title>
        <authorList>
            <person name="Goeker M."/>
        </authorList>
    </citation>
    <scope>NUCLEOTIDE SEQUENCE [LARGE SCALE GENOMIC DNA]</scope>
    <source>
        <strain evidence="3 4">DSM 100124</strain>
    </source>
</reference>
<dbReference type="PROSITE" id="PS50893">
    <property type="entry name" value="ABC_TRANSPORTER_2"/>
    <property type="match status" value="1"/>
</dbReference>
<dbReference type="EMBL" id="JBEPMP010000001">
    <property type="protein sequence ID" value="MET3728295.1"/>
    <property type="molecule type" value="Genomic_DNA"/>
</dbReference>
<dbReference type="PANTHER" id="PTHR43038:SF3">
    <property type="entry name" value="ABC TRANSPORTER G FAMILY MEMBER 20 ISOFORM X1"/>
    <property type="match status" value="1"/>
</dbReference>
<dbReference type="SUPFAM" id="SSF52540">
    <property type="entry name" value="P-loop containing nucleoside triphosphate hydrolases"/>
    <property type="match status" value="1"/>
</dbReference>
<feature type="domain" description="ABC transporter" evidence="1">
    <location>
        <begin position="4"/>
        <end position="227"/>
    </location>
</feature>
<organism evidence="3 4">
    <name type="scientific">Fictibacillus halophilus</name>
    <dbReference type="NCBI Taxonomy" id="1610490"/>
    <lineage>
        <taxon>Bacteria</taxon>
        <taxon>Bacillati</taxon>
        <taxon>Bacillota</taxon>
        <taxon>Bacilli</taxon>
        <taxon>Bacillales</taxon>
        <taxon>Fictibacillaceae</taxon>
        <taxon>Fictibacillus</taxon>
    </lineage>
</organism>
<dbReference type="InterPro" id="IPR007492">
    <property type="entry name" value="LytTR_DNA-bd_dom"/>
</dbReference>
<dbReference type="Pfam" id="PF04397">
    <property type="entry name" value="LytTR"/>
    <property type="match status" value="1"/>
</dbReference>
<feature type="domain" description="HTH LytTR-type" evidence="2">
    <location>
        <begin position="255"/>
        <end position="361"/>
    </location>
</feature>
<gene>
    <name evidence="3" type="ORF">ABID52_001876</name>
</gene>
<dbReference type="SMART" id="SM00850">
    <property type="entry name" value="LytTR"/>
    <property type="match status" value="1"/>
</dbReference>
<comment type="caution">
    <text evidence="3">The sequence shown here is derived from an EMBL/GenBank/DDBJ whole genome shotgun (WGS) entry which is preliminary data.</text>
</comment>
<name>A0ABV2LI69_9BACL</name>
<dbReference type="PANTHER" id="PTHR43038">
    <property type="entry name" value="ATP-BINDING CASSETTE, SUB-FAMILY H, MEMBER 1"/>
    <property type="match status" value="1"/>
</dbReference>
<keyword evidence="3" id="KW-0547">Nucleotide-binding</keyword>
<dbReference type="Gene3D" id="2.40.50.1020">
    <property type="entry name" value="LytTr DNA-binding domain"/>
    <property type="match status" value="1"/>
</dbReference>
<dbReference type="GO" id="GO:0005524">
    <property type="term" value="F:ATP binding"/>
    <property type="evidence" value="ECO:0007669"/>
    <property type="project" value="UniProtKB-KW"/>
</dbReference>
<dbReference type="Gene3D" id="3.40.50.300">
    <property type="entry name" value="P-loop containing nucleotide triphosphate hydrolases"/>
    <property type="match status" value="1"/>
</dbReference>
<proteinExistence type="predicted"/>
<dbReference type="PIRSF" id="PIRSF036612">
    <property type="entry name" value="ABC_ATP_LytTR"/>
    <property type="match status" value="1"/>
</dbReference>
<evidence type="ECO:0000259" key="2">
    <source>
        <dbReference type="PROSITE" id="PS50930"/>
    </source>
</evidence>
<dbReference type="Pfam" id="PF00005">
    <property type="entry name" value="ABC_tran"/>
    <property type="match status" value="1"/>
</dbReference>
<dbReference type="PROSITE" id="PS50930">
    <property type="entry name" value="HTH_LYTTR"/>
    <property type="match status" value="1"/>
</dbReference>
<evidence type="ECO:0000259" key="1">
    <source>
        <dbReference type="PROSITE" id="PS50893"/>
    </source>
</evidence>
<dbReference type="InterPro" id="IPR027417">
    <property type="entry name" value="P-loop_NTPase"/>
</dbReference>